<accession>A0A6A5USV1</accession>
<evidence type="ECO:0000313" key="2">
    <source>
        <dbReference type="Proteomes" id="UP000800036"/>
    </source>
</evidence>
<sequence length="171" mass="19632">MEAIKQFPAKLPQKSISSLAYIPGDAPSCGRGLLRQQHSDYTQQRRVSWTTDIFPNFYTFGIYLRKLELRIDLSSADVWAHDCIDGPPSYNPNSTWPRPLHNHDGLLHLFEPLKGADGWRERLCSSFVWDSAYMGFLDDHAYAASAAWQKQVPHLQKLKVMVVPEDHCFKE</sequence>
<proteinExistence type="predicted"/>
<dbReference type="EMBL" id="ML976722">
    <property type="protein sequence ID" value="KAF1968263.1"/>
    <property type="molecule type" value="Genomic_DNA"/>
</dbReference>
<keyword evidence="2" id="KW-1185">Reference proteome</keyword>
<dbReference type="Proteomes" id="UP000800036">
    <property type="component" value="Unassembled WGS sequence"/>
</dbReference>
<gene>
    <name evidence="1" type="ORF">BU23DRAFT_572509</name>
</gene>
<organism evidence="1 2">
    <name type="scientific">Bimuria novae-zelandiae CBS 107.79</name>
    <dbReference type="NCBI Taxonomy" id="1447943"/>
    <lineage>
        <taxon>Eukaryota</taxon>
        <taxon>Fungi</taxon>
        <taxon>Dikarya</taxon>
        <taxon>Ascomycota</taxon>
        <taxon>Pezizomycotina</taxon>
        <taxon>Dothideomycetes</taxon>
        <taxon>Pleosporomycetidae</taxon>
        <taxon>Pleosporales</taxon>
        <taxon>Massarineae</taxon>
        <taxon>Didymosphaeriaceae</taxon>
        <taxon>Bimuria</taxon>
    </lineage>
</organism>
<evidence type="ECO:0000313" key="1">
    <source>
        <dbReference type="EMBL" id="KAF1968263.1"/>
    </source>
</evidence>
<name>A0A6A5USV1_9PLEO</name>
<protein>
    <submittedName>
        <fullName evidence="1">Uncharacterized protein</fullName>
    </submittedName>
</protein>
<reference evidence="1" key="1">
    <citation type="journal article" date="2020" name="Stud. Mycol.">
        <title>101 Dothideomycetes genomes: a test case for predicting lifestyles and emergence of pathogens.</title>
        <authorList>
            <person name="Haridas S."/>
            <person name="Albert R."/>
            <person name="Binder M."/>
            <person name="Bloem J."/>
            <person name="Labutti K."/>
            <person name="Salamov A."/>
            <person name="Andreopoulos B."/>
            <person name="Baker S."/>
            <person name="Barry K."/>
            <person name="Bills G."/>
            <person name="Bluhm B."/>
            <person name="Cannon C."/>
            <person name="Castanera R."/>
            <person name="Culley D."/>
            <person name="Daum C."/>
            <person name="Ezra D."/>
            <person name="Gonzalez J."/>
            <person name="Henrissat B."/>
            <person name="Kuo A."/>
            <person name="Liang C."/>
            <person name="Lipzen A."/>
            <person name="Lutzoni F."/>
            <person name="Magnuson J."/>
            <person name="Mondo S."/>
            <person name="Nolan M."/>
            <person name="Ohm R."/>
            <person name="Pangilinan J."/>
            <person name="Park H.-J."/>
            <person name="Ramirez L."/>
            <person name="Alfaro M."/>
            <person name="Sun H."/>
            <person name="Tritt A."/>
            <person name="Yoshinaga Y."/>
            <person name="Zwiers L.-H."/>
            <person name="Turgeon B."/>
            <person name="Goodwin S."/>
            <person name="Spatafora J."/>
            <person name="Crous P."/>
            <person name="Grigoriev I."/>
        </authorList>
    </citation>
    <scope>NUCLEOTIDE SEQUENCE</scope>
    <source>
        <strain evidence="1">CBS 107.79</strain>
    </source>
</reference>
<dbReference type="AlphaFoldDB" id="A0A6A5USV1"/>